<dbReference type="Gene3D" id="2.60.40.10">
    <property type="entry name" value="Immunoglobulins"/>
    <property type="match status" value="1"/>
</dbReference>
<evidence type="ECO:0000256" key="5">
    <source>
        <dbReference type="SAM" id="MobiDB-lite"/>
    </source>
</evidence>
<dbReference type="GeneID" id="110136546"/>
<keyword evidence="4" id="KW-0325">Glycoprotein</keyword>
<evidence type="ECO:0000256" key="1">
    <source>
        <dbReference type="ARBA" id="ARBA00004370"/>
    </source>
</evidence>
<dbReference type="GO" id="GO:0009986">
    <property type="term" value="C:cell surface"/>
    <property type="evidence" value="ECO:0007669"/>
    <property type="project" value="TreeGrafter"/>
</dbReference>
<keyword evidence="6" id="KW-1133">Transmembrane helix</keyword>
<reference evidence="8" key="2">
    <citation type="submission" date="2025-08" db="UniProtKB">
        <authorList>
            <consortium name="RefSeq"/>
        </authorList>
    </citation>
    <scope>IDENTIFICATION</scope>
    <source>
        <tissue evidence="8">Tongue muscle</tissue>
    </source>
</reference>
<dbReference type="FunCoup" id="A0A6J0XFA1">
    <property type="interactions" value="106"/>
</dbReference>
<comment type="subcellular location">
    <subcellularLocation>
        <location evidence="1">Membrane</location>
    </subcellularLocation>
</comment>
<dbReference type="AlphaFoldDB" id="A0A6J0XFA1"/>
<protein>
    <submittedName>
        <fullName evidence="8">Lymphocyte function-associated antigen 3</fullName>
    </submittedName>
</protein>
<dbReference type="PANTHER" id="PTHR12080">
    <property type="entry name" value="SIGNALING LYMPHOCYTIC ACTIVATION MOLECULE"/>
    <property type="match status" value="1"/>
</dbReference>
<sequence>MAGTTGTRTESARRGKERRPDCIRCQPAAREAGRARRGGARRTVGLALRQAELCRCGPLAETAQTAMAAGSAPGWTVGALGLVCLFLKLDFISCLPQDIYGAMDGNVTFYASKFQPFTEITWKKGKNKVIEWVEHSEPEAFQSFQNRAYLDIVSGNLTITKLTKSDEGEYEIESPSVKDISMFSLRVIAPLPSPSASCFLTDNGNITLTCEIMELGDYTDADLIQYSWECPSAIQCHRGSIPAEAYVSQESDLSQSVHCVISNPLFRTSASIALSTCVPQDNSRHRYVLFAILPAVICGLLFLKCFLGRRSQRNTAG</sequence>
<organism evidence="7 8">
    <name type="scientific">Odocoileus virginianus</name>
    <name type="common">White-tailed deer</name>
    <dbReference type="NCBI Taxonomy" id="9874"/>
    <lineage>
        <taxon>Eukaryota</taxon>
        <taxon>Metazoa</taxon>
        <taxon>Chordata</taxon>
        <taxon>Craniata</taxon>
        <taxon>Vertebrata</taxon>
        <taxon>Euteleostomi</taxon>
        <taxon>Mammalia</taxon>
        <taxon>Eutheria</taxon>
        <taxon>Laurasiatheria</taxon>
        <taxon>Artiodactyla</taxon>
        <taxon>Ruminantia</taxon>
        <taxon>Pecora</taxon>
        <taxon>Cervidae</taxon>
        <taxon>Odocoileinae</taxon>
        <taxon>Odocoileus</taxon>
    </lineage>
</organism>
<dbReference type="InterPro" id="IPR036179">
    <property type="entry name" value="Ig-like_dom_sf"/>
</dbReference>
<dbReference type="InterPro" id="IPR015631">
    <property type="entry name" value="CD2/SLAM_rcpt"/>
</dbReference>
<keyword evidence="6" id="KW-0812">Transmembrane</keyword>
<evidence type="ECO:0000313" key="7">
    <source>
        <dbReference type="Proteomes" id="UP001652640"/>
    </source>
</evidence>
<dbReference type="CDD" id="cd05775">
    <property type="entry name" value="IgV_CD2_like_N"/>
    <property type="match status" value="1"/>
</dbReference>
<gene>
    <name evidence="8" type="primary">CD58</name>
</gene>
<keyword evidence="7" id="KW-1185">Reference proteome</keyword>
<keyword evidence="3 6" id="KW-0472">Membrane</keyword>
<dbReference type="GO" id="GO:0016020">
    <property type="term" value="C:membrane"/>
    <property type="evidence" value="ECO:0007669"/>
    <property type="project" value="UniProtKB-SubCell"/>
</dbReference>
<dbReference type="KEGG" id="ovr:110136546"/>
<feature type="region of interest" description="Disordered" evidence="5">
    <location>
        <begin position="1"/>
        <end position="20"/>
    </location>
</feature>
<evidence type="ECO:0000256" key="6">
    <source>
        <dbReference type="SAM" id="Phobius"/>
    </source>
</evidence>
<evidence type="ECO:0000256" key="4">
    <source>
        <dbReference type="ARBA" id="ARBA00023180"/>
    </source>
</evidence>
<dbReference type="OrthoDB" id="9427418at2759"/>
<dbReference type="PANTHER" id="PTHR12080:SF55">
    <property type="entry name" value="LYMPHOCYTE FUNCTION-ASSOCIATED ANTIGEN 3"/>
    <property type="match status" value="1"/>
</dbReference>
<dbReference type="RefSeq" id="XP_020747990.2">
    <property type="nucleotide sequence ID" value="XM_020892331.2"/>
</dbReference>
<name>A0A6J0XFA1_ODOVR</name>
<accession>A0A6J0XFA1</accession>
<feature type="transmembrane region" description="Helical" evidence="6">
    <location>
        <begin position="287"/>
        <end position="307"/>
    </location>
</feature>
<evidence type="ECO:0000256" key="3">
    <source>
        <dbReference type="ARBA" id="ARBA00023136"/>
    </source>
</evidence>
<proteinExistence type="predicted"/>
<dbReference type="Proteomes" id="UP001652640">
    <property type="component" value="Chromosome 5"/>
</dbReference>
<feature type="compositionally biased region" description="Basic and acidic residues" evidence="5">
    <location>
        <begin position="10"/>
        <end position="20"/>
    </location>
</feature>
<dbReference type="InterPro" id="IPR013783">
    <property type="entry name" value="Ig-like_fold"/>
</dbReference>
<keyword evidence="2" id="KW-0732">Signal</keyword>
<dbReference type="GO" id="GO:0005102">
    <property type="term" value="F:signaling receptor binding"/>
    <property type="evidence" value="ECO:0007669"/>
    <property type="project" value="TreeGrafter"/>
</dbReference>
<evidence type="ECO:0000256" key="2">
    <source>
        <dbReference type="ARBA" id="ARBA00022729"/>
    </source>
</evidence>
<dbReference type="SUPFAM" id="SSF48726">
    <property type="entry name" value="Immunoglobulin"/>
    <property type="match status" value="1"/>
</dbReference>
<dbReference type="InParanoid" id="A0A6J0XFA1"/>
<reference evidence="7" key="1">
    <citation type="journal article" date="2022" name="J. Hered.">
        <title>A De Novo Chromosome-Level Genome Assembly of the White-Tailed Deer, Odocoileus Virginianus.</title>
        <authorList>
            <person name="London E.W."/>
            <person name="Roca A.L."/>
            <person name="Novakofski J.E."/>
            <person name="Mateus-Pinilla N.E."/>
        </authorList>
    </citation>
    <scope>NUCLEOTIDE SEQUENCE [LARGE SCALE GENOMIC DNA]</scope>
</reference>
<evidence type="ECO:0000313" key="8">
    <source>
        <dbReference type="RefSeq" id="XP_020747990.2"/>
    </source>
</evidence>